<feature type="transmembrane region" description="Helical" evidence="2">
    <location>
        <begin position="155"/>
        <end position="173"/>
    </location>
</feature>
<dbReference type="Gene3D" id="3.30.565.10">
    <property type="entry name" value="Histidine kinase-like ATPase, C-terminal domain"/>
    <property type="match status" value="1"/>
</dbReference>
<feature type="transmembrane region" description="Helical" evidence="2">
    <location>
        <begin position="60"/>
        <end position="77"/>
    </location>
</feature>
<dbReference type="InterPro" id="IPR032834">
    <property type="entry name" value="NatK-like_C"/>
</dbReference>
<organism evidence="4 5">
    <name type="scientific">Massilimicrobiota timonensis</name>
    <dbReference type="NCBI Taxonomy" id="1776392"/>
    <lineage>
        <taxon>Bacteria</taxon>
        <taxon>Bacillati</taxon>
        <taxon>Bacillota</taxon>
        <taxon>Erysipelotrichia</taxon>
        <taxon>Erysipelotrichales</taxon>
        <taxon>Erysipelotrichaceae</taxon>
        <taxon>Massilimicrobiota</taxon>
    </lineage>
</organism>
<keyword evidence="1" id="KW-0175">Coiled coil</keyword>
<dbReference type="PANTHER" id="PTHR40448:SF1">
    <property type="entry name" value="TWO-COMPONENT SENSOR HISTIDINE KINASE"/>
    <property type="match status" value="1"/>
</dbReference>
<dbReference type="AlphaFoldDB" id="A0A1Y4T443"/>
<accession>A0A1Y4T443</accession>
<dbReference type="OrthoDB" id="1655966at2"/>
<dbReference type="SUPFAM" id="SSF55874">
    <property type="entry name" value="ATPase domain of HSP90 chaperone/DNA topoisomerase II/histidine kinase"/>
    <property type="match status" value="1"/>
</dbReference>
<keyword evidence="5" id="KW-1185">Reference proteome</keyword>
<dbReference type="RefSeq" id="WP_087356953.1">
    <property type="nucleotide sequence ID" value="NZ_NFLJ01000002.1"/>
</dbReference>
<name>A0A1Y4T443_9FIRM</name>
<feature type="coiled-coil region" evidence="1">
    <location>
        <begin position="216"/>
        <end position="246"/>
    </location>
</feature>
<protein>
    <recommendedName>
        <fullName evidence="3">Sensor histidine kinase NatK-like C-terminal domain-containing protein</fullName>
    </recommendedName>
</protein>
<evidence type="ECO:0000313" key="4">
    <source>
        <dbReference type="EMBL" id="OUQ36400.1"/>
    </source>
</evidence>
<gene>
    <name evidence="4" type="ORF">B5E75_00985</name>
</gene>
<feature type="transmembrane region" description="Helical" evidence="2">
    <location>
        <begin position="122"/>
        <end position="143"/>
    </location>
</feature>
<dbReference type="Proteomes" id="UP000195305">
    <property type="component" value="Unassembled WGS sequence"/>
</dbReference>
<comment type="caution">
    <text evidence="4">The sequence shown here is derived from an EMBL/GenBank/DDBJ whole genome shotgun (WGS) entry which is preliminary data.</text>
</comment>
<evidence type="ECO:0000256" key="1">
    <source>
        <dbReference type="SAM" id="Coils"/>
    </source>
</evidence>
<evidence type="ECO:0000259" key="3">
    <source>
        <dbReference type="Pfam" id="PF14501"/>
    </source>
</evidence>
<evidence type="ECO:0000313" key="5">
    <source>
        <dbReference type="Proteomes" id="UP000195305"/>
    </source>
</evidence>
<feature type="domain" description="Sensor histidine kinase NatK-like C-terminal" evidence="3">
    <location>
        <begin position="327"/>
        <end position="424"/>
    </location>
</feature>
<dbReference type="InterPro" id="IPR036890">
    <property type="entry name" value="HATPase_C_sf"/>
</dbReference>
<dbReference type="PANTHER" id="PTHR40448">
    <property type="entry name" value="TWO-COMPONENT SENSOR HISTIDINE KINASE"/>
    <property type="match status" value="1"/>
</dbReference>
<sequence length="425" mass="50824">MIINLLCKAFIAILDILLLDFYLKNIYPDVYKRKFKNIKYIMYLIIFICLQYIYNFTSYFLMQLFITFLLFIIYWYYSINKLDFAKGILSYSFEKIIIQIFAAFILTWIFNVRFYIFYTPKIFNYFILNYVFADYILYTFLLIKYRNIIFINLKYYKLLTIFILIYFSFVFIFNNPILFRTVSIARTYIFTVVISIIALICFDRMQTKYETDKHNKEAIIQNMAKEEEFVQELEKQQLEIRKINHNLNHILIILQSHLKQGEYKEALEYIDKNLDIHIKAYQALTHTGMTMIDSTINHQIYQMKEQNIEYDEEITKILHLGSIVPDDLSLVLGLAFDNAREACEKVKDQRKISLKLQSKQTHIIIHITNSIPRGSHPYFHKTSKKDSVAHGYGVKGIKEIAKKYHGDVKYDVKDDCVVLRIMLQK</sequence>
<feature type="transmembrane region" description="Helical" evidence="2">
    <location>
        <begin position="185"/>
        <end position="202"/>
    </location>
</feature>
<keyword evidence="2" id="KW-0812">Transmembrane</keyword>
<keyword evidence="2" id="KW-1133">Transmembrane helix</keyword>
<feature type="transmembrane region" description="Helical" evidence="2">
    <location>
        <begin position="35"/>
        <end position="54"/>
    </location>
</feature>
<reference evidence="4 5" key="1">
    <citation type="journal article" date="2018" name="BMC Genomics">
        <title>Whole genome sequencing and function prediction of 133 gut anaerobes isolated from chicken caecum in pure cultures.</title>
        <authorList>
            <person name="Medvecky M."/>
            <person name="Cejkova D."/>
            <person name="Polansky O."/>
            <person name="Karasova D."/>
            <person name="Kubasova T."/>
            <person name="Cizek A."/>
            <person name="Rychlik I."/>
        </authorList>
    </citation>
    <scope>NUCLEOTIDE SEQUENCE [LARGE SCALE GENOMIC DNA]</scope>
    <source>
        <strain evidence="4 5">An13</strain>
    </source>
</reference>
<feature type="transmembrane region" description="Helical" evidence="2">
    <location>
        <begin position="97"/>
        <end position="116"/>
    </location>
</feature>
<proteinExistence type="predicted"/>
<dbReference type="GO" id="GO:0042802">
    <property type="term" value="F:identical protein binding"/>
    <property type="evidence" value="ECO:0007669"/>
    <property type="project" value="TreeGrafter"/>
</dbReference>
<evidence type="ECO:0000256" key="2">
    <source>
        <dbReference type="SAM" id="Phobius"/>
    </source>
</evidence>
<dbReference type="EMBL" id="NFLJ01000002">
    <property type="protein sequence ID" value="OUQ36400.1"/>
    <property type="molecule type" value="Genomic_DNA"/>
</dbReference>
<dbReference type="Pfam" id="PF14501">
    <property type="entry name" value="HATPase_c_5"/>
    <property type="match status" value="1"/>
</dbReference>
<keyword evidence="2" id="KW-0472">Membrane</keyword>